<protein>
    <submittedName>
        <fullName evidence="1">Uncharacterized protein</fullName>
    </submittedName>
</protein>
<evidence type="ECO:0000313" key="1">
    <source>
        <dbReference type="EMBL" id="GFD56818.1"/>
    </source>
</evidence>
<gene>
    <name evidence="1" type="ORF">Tci_928787</name>
</gene>
<sequence length="50" mass="4749">PQALRAVGAATTAAARRPARVPVLCLAGWGRGHGLGVRAAGRVGAGCGGG</sequence>
<reference evidence="1" key="1">
    <citation type="journal article" date="2019" name="Sci. Rep.">
        <title>Draft genome of Tanacetum cinerariifolium, the natural source of mosquito coil.</title>
        <authorList>
            <person name="Yamashiro T."/>
            <person name="Shiraishi A."/>
            <person name="Satake H."/>
            <person name="Nakayama K."/>
        </authorList>
    </citation>
    <scope>NUCLEOTIDE SEQUENCE</scope>
</reference>
<accession>A0A699XFN8</accession>
<proteinExistence type="predicted"/>
<organism evidence="1">
    <name type="scientific">Tanacetum cinerariifolium</name>
    <name type="common">Dalmatian daisy</name>
    <name type="synonym">Chrysanthemum cinerariifolium</name>
    <dbReference type="NCBI Taxonomy" id="118510"/>
    <lineage>
        <taxon>Eukaryota</taxon>
        <taxon>Viridiplantae</taxon>
        <taxon>Streptophyta</taxon>
        <taxon>Embryophyta</taxon>
        <taxon>Tracheophyta</taxon>
        <taxon>Spermatophyta</taxon>
        <taxon>Magnoliopsida</taxon>
        <taxon>eudicotyledons</taxon>
        <taxon>Gunneridae</taxon>
        <taxon>Pentapetalae</taxon>
        <taxon>asterids</taxon>
        <taxon>campanulids</taxon>
        <taxon>Asterales</taxon>
        <taxon>Asteraceae</taxon>
        <taxon>Asteroideae</taxon>
        <taxon>Anthemideae</taxon>
        <taxon>Anthemidinae</taxon>
        <taxon>Tanacetum</taxon>
    </lineage>
</organism>
<comment type="caution">
    <text evidence="1">The sequence shown here is derived from an EMBL/GenBank/DDBJ whole genome shotgun (WGS) entry which is preliminary data.</text>
</comment>
<dbReference type="EMBL" id="BKCJ011833798">
    <property type="protein sequence ID" value="GFD56818.1"/>
    <property type="molecule type" value="Genomic_DNA"/>
</dbReference>
<feature type="non-terminal residue" evidence="1">
    <location>
        <position position="1"/>
    </location>
</feature>
<dbReference type="AlphaFoldDB" id="A0A699XFN8"/>
<name>A0A699XFN8_TANCI</name>